<evidence type="ECO:0000313" key="5">
    <source>
        <dbReference type="Proteomes" id="UP000186601"/>
    </source>
</evidence>
<feature type="region of interest" description="Disordered" evidence="1">
    <location>
        <begin position="20"/>
        <end position="124"/>
    </location>
</feature>
<evidence type="ECO:0000256" key="1">
    <source>
        <dbReference type="SAM" id="MobiDB-lite"/>
    </source>
</evidence>
<keyword evidence="3" id="KW-0732">Signal</keyword>
<dbReference type="AlphaFoldDB" id="A0A2R6PMX6"/>
<evidence type="ECO:0008006" key="6">
    <source>
        <dbReference type="Google" id="ProtNLM"/>
    </source>
</evidence>
<feature type="signal peptide" evidence="3">
    <location>
        <begin position="1"/>
        <end position="17"/>
    </location>
</feature>
<evidence type="ECO:0000256" key="3">
    <source>
        <dbReference type="SAM" id="SignalP"/>
    </source>
</evidence>
<feature type="chain" id="PRO_5015305110" description="Transmembrane protein" evidence="3">
    <location>
        <begin position="18"/>
        <end position="220"/>
    </location>
</feature>
<keyword evidence="2" id="KW-0472">Membrane</keyword>
<accession>A0A2R6PMX6</accession>
<proteinExistence type="predicted"/>
<evidence type="ECO:0000256" key="2">
    <source>
        <dbReference type="SAM" id="Phobius"/>
    </source>
</evidence>
<reference evidence="4 5" key="1">
    <citation type="submission" date="2018-02" db="EMBL/GenBank/DDBJ databases">
        <title>Genome sequence of the basidiomycete white-rot fungus Phlebia centrifuga.</title>
        <authorList>
            <person name="Granchi Z."/>
            <person name="Peng M."/>
            <person name="de Vries R.P."/>
            <person name="Hilden K."/>
            <person name="Makela M.R."/>
            <person name="Grigoriev I."/>
            <person name="Riley R."/>
        </authorList>
    </citation>
    <scope>NUCLEOTIDE SEQUENCE [LARGE SCALE GENOMIC DNA]</scope>
    <source>
        <strain evidence="4 5">FBCC195</strain>
    </source>
</reference>
<evidence type="ECO:0000313" key="4">
    <source>
        <dbReference type="EMBL" id="PSR93768.1"/>
    </source>
</evidence>
<feature type="compositionally biased region" description="Polar residues" evidence="1">
    <location>
        <begin position="22"/>
        <end position="33"/>
    </location>
</feature>
<feature type="compositionally biased region" description="Pro residues" evidence="1">
    <location>
        <begin position="99"/>
        <end position="111"/>
    </location>
</feature>
<protein>
    <recommendedName>
        <fullName evidence="6">Transmembrane protein</fullName>
    </recommendedName>
</protein>
<keyword evidence="2" id="KW-1133">Transmembrane helix</keyword>
<keyword evidence="2" id="KW-0812">Transmembrane</keyword>
<gene>
    <name evidence="4" type="ORF">PHLCEN_2v4663</name>
</gene>
<name>A0A2R6PMX6_9APHY</name>
<feature type="transmembrane region" description="Helical" evidence="2">
    <location>
        <begin position="129"/>
        <end position="149"/>
    </location>
</feature>
<dbReference type="Proteomes" id="UP000186601">
    <property type="component" value="Unassembled WGS sequence"/>
</dbReference>
<keyword evidence="5" id="KW-1185">Reference proteome</keyword>
<feature type="compositionally biased region" description="Low complexity" evidence="1">
    <location>
        <begin position="53"/>
        <end position="66"/>
    </location>
</feature>
<comment type="caution">
    <text evidence="4">The sequence shown here is derived from an EMBL/GenBank/DDBJ whole genome shotgun (WGS) entry which is preliminary data.</text>
</comment>
<dbReference type="OrthoDB" id="2755611at2759"/>
<dbReference type="EMBL" id="MLYV02000468">
    <property type="protein sequence ID" value="PSR93768.1"/>
    <property type="molecule type" value="Genomic_DNA"/>
</dbReference>
<sequence length="220" mass="24464">MFLLFAVLYLLPQSILARTEDAGSSSLLSPSLTNEREPEPRLTATSEEEESRATSTATSGSITIIAPTRRPLSQTHTHSSNDSRPSHSLTVHPGAPFTHPIPHPPSPTSPDHPPDNENPPQTHRSGQPIVAIVFEALAGVVGLFILYGLSRCLWSWKHTPERDRVASLLSRHYLEREMEEREREQMEQRMLRAVPRPLPPPPPPYQHAPSYEAAVEECAV</sequence>
<organism evidence="4 5">
    <name type="scientific">Hermanssonia centrifuga</name>
    <dbReference type="NCBI Taxonomy" id="98765"/>
    <lineage>
        <taxon>Eukaryota</taxon>
        <taxon>Fungi</taxon>
        <taxon>Dikarya</taxon>
        <taxon>Basidiomycota</taxon>
        <taxon>Agaricomycotina</taxon>
        <taxon>Agaricomycetes</taxon>
        <taxon>Polyporales</taxon>
        <taxon>Meruliaceae</taxon>
        <taxon>Hermanssonia</taxon>
    </lineage>
</organism>